<dbReference type="Proteomes" id="UP000000803">
    <property type="component" value="Chromosome 2R"/>
</dbReference>
<evidence type="ECO:0000313" key="3">
    <source>
        <dbReference type="FlyBase" id="FBgn0261587"/>
    </source>
</evidence>
<reference evidence="2 4" key="11">
    <citation type="journal article" date="2015" name="Genome Res.">
        <title>The Release 6 reference sequence of the Drosophila melanogaster genome.</title>
        <authorList>
            <person name="Hoskins R.A."/>
            <person name="Carlson J.W."/>
            <person name="Wan K.H."/>
            <person name="Park S."/>
            <person name="Mendez I."/>
            <person name="Galle S.E."/>
            <person name="Booth B.W."/>
            <person name="Pfeiffer B.D."/>
            <person name="George R.A."/>
            <person name="Svirskas R."/>
            <person name="Krzywinski M."/>
            <person name="Schein J."/>
            <person name="Accardo M.C."/>
            <person name="Damia E."/>
            <person name="Messina G."/>
            <person name="Mendez-Lago M."/>
            <person name="de Pablos B."/>
            <person name="Demakova O.V."/>
            <person name="Andreyeva E.N."/>
            <person name="Boldyreva L.V."/>
            <person name="Marra M."/>
            <person name="Carvalho A.B."/>
            <person name="Dimitri P."/>
            <person name="Villasante A."/>
            <person name="Zhimulev I.F."/>
            <person name="Rubin G.M."/>
            <person name="Karpen G.H."/>
            <person name="Celniker S.E."/>
        </authorList>
    </citation>
    <scope>NUCLEOTIDE SEQUENCE [LARGE SCALE GENOMIC DNA]</scope>
    <source>
        <strain evidence="4">Berkeley</strain>
    </source>
</reference>
<dbReference type="Bgee" id="FBgn0261587">
    <property type="expression patterns" value="Expressed in mid-late elongation-stage spermatid (Drosophila) in testis and 30 other cell types or tissues"/>
</dbReference>
<sequence>MCLRLFCGYLSLYIGCIFIGFTGMLLALMVFSVGLFEMIKGNPETVLVVMAMVFGIVQALAKILLLLGTMWDMCWAMLLSFFIGIAALGLLIALVVLFYILLWDPLHLLLGGFLSILEMYYEWVIISTWWCCRSCTHDC</sequence>
<dbReference type="STRING" id="7227.FBpp0292035"/>
<reference evidence="2 4" key="1">
    <citation type="journal article" date="2000" name="Science">
        <title>The genome sequence of Drosophila melanogaster.</title>
        <authorList>
            <person name="Adams M.D."/>
            <person name="Celniker S.E."/>
            <person name="Holt R.A."/>
            <person name="Evans C.A."/>
            <person name="Gocayne J.D."/>
            <person name="Amanatides P.G."/>
            <person name="Scherer S.E."/>
            <person name="Li P.W."/>
            <person name="Hoskins R.A."/>
            <person name="Galle R.F."/>
            <person name="George R.A."/>
            <person name="Lewis S.E."/>
            <person name="Richards S."/>
            <person name="Ashburner M."/>
            <person name="Henderson S.N."/>
            <person name="Sutton G.G."/>
            <person name="Wortman J.R."/>
            <person name="Yandell M.D."/>
            <person name="Zhang Q."/>
            <person name="Chen L.X."/>
            <person name="Brandon R.C."/>
            <person name="Rogers Y.H."/>
            <person name="Blazej R.G."/>
            <person name="Champe M."/>
            <person name="Pfeiffer B.D."/>
            <person name="Wan K.H."/>
            <person name="Doyle C."/>
            <person name="Baxter E.G."/>
            <person name="Helt G."/>
            <person name="Nelson C.R."/>
            <person name="Gabor G.L."/>
            <person name="Abril J.F."/>
            <person name="Agbayani A."/>
            <person name="An H.J."/>
            <person name="Andrews-Pfannkoch C."/>
            <person name="Baldwin D."/>
            <person name="Ballew R.M."/>
            <person name="Basu A."/>
            <person name="Baxendale J."/>
            <person name="Bayraktaroglu L."/>
            <person name="Beasley E.M."/>
            <person name="Beeson K.Y."/>
            <person name="Benos P.V."/>
            <person name="Berman B.P."/>
            <person name="Bhandari D."/>
            <person name="Bolshakov S."/>
            <person name="Borkova D."/>
            <person name="Botchan M.R."/>
            <person name="Bouck J."/>
            <person name="Brokstein P."/>
            <person name="Brottier P."/>
            <person name="Burtis K.C."/>
            <person name="Busam D.A."/>
            <person name="Butler H."/>
            <person name="Cadieu E."/>
            <person name="Center A."/>
            <person name="Chandra I."/>
            <person name="Cherry J.M."/>
            <person name="Cawley S."/>
            <person name="Dahlke C."/>
            <person name="Davenport L.B."/>
            <person name="Davies P."/>
            <person name="de Pablos B."/>
            <person name="Delcher A."/>
            <person name="Deng Z."/>
            <person name="Mays A.D."/>
            <person name="Dew I."/>
            <person name="Dietz S.M."/>
            <person name="Dodson K."/>
            <person name="Doup L.E."/>
            <person name="Downes M."/>
            <person name="Dugan-Rocha S."/>
            <person name="Dunkov B.C."/>
            <person name="Dunn P."/>
            <person name="Durbin K.J."/>
            <person name="Evangelista C.C."/>
            <person name="Ferraz C."/>
            <person name="Ferriera S."/>
            <person name="Fleischmann W."/>
            <person name="Fosler C."/>
            <person name="Gabrielian A.E."/>
            <person name="Garg N.S."/>
            <person name="Gelbart W.M."/>
            <person name="Glasser K."/>
            <person name="Glodek A."/>
            <person name="Gong F."/>
            <person name="Gorrell J.H."/>
            <person name="Gu Z."/>
            <person name="Guan P."/>
            <person name="Harris M."/>
            <person name="Harris N.L."/>
            <person name="Harvey D."/>
            <person name="Heiman T.J."/>
            <person name="Hernandez J.R."/>
            <person name="Houck J."/>
            <person name="Hostin D."/>
            <person name="Houston K.A."/>
            <person name="Howland T.J."/>
            <person name="Wei M.H."/>
            <person name="Ibegwam C."/>
            <person name="Jalali M."/>
            <person name="Kalush F."/>
            <person name="Karpen G.H."/>
            <person name="Ke Z."/>
            <person name="Kennison J.A."/>
            <person name="Ketchum K.A."/>
            <person name="Kimmel B.E."/>
            <person name="Kodira C.D."/>
            <person name="Kraft C."/>
            <person name="Kravitz S."/>
            <person name="Kulp D."/>
            <person name="Lai Z."/>
            <person name="Lasko P."/>
            <person name="Lei Y."/>
            <person name="Levitsky A.A."/>
            <person name="Li J."/>
            <person name="Li Z."/>
            <person name="Liang Y."/>
            <person name="Lin X."/>
            <person name="Liu X."/>
            <person name="Mattei B."/>
            <person name="McIntosh T.C."/>
            <person name="McLeod M.P."/>
            <person name="McPherson D."/>
            <person name="Merkulov G."/>
            <person name="Milshina N.V."/>
            <person name="Mobarry C."/>
            <person name="Morris J."/>
            <person name="Moshrefi A."/>
            <person name="Mount S.M."/>
            <person name="Moy M."/>
            <person name="Murphy B."/>
            <person name="Murphy L."/>
            <person name="Muzny D.M."/>
            <person name="Nelson D.L."/>
            <person name="Nelson D.R."/>
            <person name="Nelson K.A."/>
            <person name="Nixon K."/>
            <person name="Nusskern D.R."/>
            <person name="Pacleb J.M."/>
            <person name="Palazzolo M."/>
            <person name="Pittman G.S."/>
            <person name="Pan S."/>
            <person name="Pollard J."/>
            <person name="Puri V."/>
            <person name="Reese M.G."/>
            <person name="Reinert K."/>
            <person name="Remington K."/>
            <person name="Saunders R.D."/>
            <person name="Scheeler F."/>
            <person name="Shen H."/>
            <person name="Shue B.C."/>
            <person name="Siden-Kiamos I."/>
            <person name="Simpson M."/>
            <person name="Skupski M.P."/>
            <person name="Smith T."/>
            <person name="Spier E."/>
            <person name="Spradling A.C."/>
            <person name="Stapleton M."/>
            <person name="Strong R."/>
            <person name="Sun E."/>
            <person name="Svirskas R."/>
            <person name="Tector C."/>
            <person name="Turner R."/>
            <person name="Venter E."/>
            <person name="Wang A.H."/>
            <person name="Wang X."/>
            <person name="Wang Z.Y."/>
            <person name="Wassarman D.A."/>
            <person name="Weinstock G.M."/>
            <person name="Weissenbach J."/>
            <person name="Williams S.M."/>
            <person name="WoodageT"/>
            <person name="Worley K.C."/>
            <person name="Wu D."/>
            <person name="Yang S."/>
            <person name="Yao Q.A."/>
            <person name="Ye J."/>
            <person name="Yeh R.F."/>
            <person name="Zaveri J.S."/>
            <person name="Zhan M."/>
            <person name="Zhang G."/>
            <person name="Zhao Q."/>
            <person name="Zheng L."/>
            <person name="Zheng X.H."/>
            <person name="Zhong F.N."/>
            <person name="Zhong W."/>
            <person name="Zhou X."/>
            <person name="Zhu S."/>
            <person name="Zhu X."/>
            <person name="Smith H.O."/>
            <person name="Gibbs R.A."/>
            <person name="Myers E.W."/>
            <person name="Rubin G.M."/>
            <person name="Venter J.C."/>
        </authorList>
    </citation>
    <scope>NUCLEOTIDE SEQUENCE [LARGE SCALE GENOMIC DNA]</scope>
    <source>
        <strain evidence="4">Berkeley</strain>
    </source>
</reference>
<dbReference type="PhylomeDB" id="A0A0B4JCU6"/>
<reference evidence="2 4" key="5">
    <citation type="journal article" date="2002" name="Genome Biol.">
        <title>Heterochromatic sequences in a Drosophila whole-genome shotgun assembly.</title>
        <authorList>
            <person name="Hoskins R.A."/>
            <person name="Smith C.D."/>
            <person name="Carlson J.W."/>
            <person name="Carvalho A.B."/>
            <person name="Halpern A."/>
            <person name="Kaminker J.S."/>
            <person name="Kennedy C."/>
            <person name="Mungall C.J."/>
            <person name="Sullivan B.A."/>
            <person name="Sutton G.G."/>
            <person name="Yasuhara J.C."/>
            <person name="Wakimoto B.T."/>
            <person name="Myers E.W."/>
            <person name="Celniker S.E."/>
            <person name="Rubin G.M."/>
            <person name="Karpen G.H."/>
        </authorList>
    </citation>
    <scope>NUCLEOTIDE SEQUENCE [LARGE SCALE GENOMIC DNA]</scope>
    <source>
        <strain evidence="4">Berkeley</strain>
    </source>
</reference>
<reference evidence="2 4" key="2">
    <citation type="journal article" date="2002" name="Genome Biol.">
        <title>Finishing a whole-genome shotgun: release 3 of the Drosophila melanogaster euchromatic genome sequence.</title>
        <authorList>
            <person name="Celniker S.E."/>
            <person name="Wheeler D.A."/>
            <person name="Kronmiller B."/>
            <person name="Carlson J.W."/>
            <person name="Halpern A."/>
            <person name="Patel S."/>
            <person name="Adams M."/>
            <person name="Champe M."/>
            <person name="Dugan S.P."/>
            <person name="Frise E."/>
            <person name="Hodgson A."/>
            <person name="George R.A."/>
            <person name="Hoskins R.A."/>
            <person name="Laverty T."/>
            <person name="Muzny D.M."/>
            <person name="Nelson C.R."/>
            <person name="Pacleb J.M."/>
            <person name="Park S."/>
            <person name="Pfeiffer B.D."/>
            <person name="Richards S."/>
            <person name="Sodergren E.J."/>
            <person name="Svirskas R."/>
            <person name="Tabor P.E."/>
            <person name="Wan K."/>
            <person name="Stapleton M."/>
            <person name="Sutton G.G."/>
            <person name="Venter C."/>
            <person name="Weinstock G."/>
            <person name="Scherer S.E."/>
            <person name="Myers E.W."/>
            <person name="Gibbs R.A."/>
            <person name="Rubin G.M."/>
        </authorList>
    </citation>
    <scope>NUCLEOTIDE SEQUENCE [LARGE SCALE GENOMIC DNA]</scope>
    <source>
        <strain evidence="4">Berkeley</strain>
    </source>
</reference>
<dbReference type="FlyBase" id="FBgn0261587">
    <property type="gene designation" value="CG42697"/>
</dbReference>
<dbReference type="EMBL" id="AE013599">
    <property type="protein sequence ID" value="ADV37213.1"/>
    <property type="molecule type" value="Genomic_DNA"/>
</dbReference>
<reference evidence="2 4" key="8">
    <citation type="journal article" date="2007" name="Science">
        <title>Sequence finishing and mapping of Drosophila melanogaster heterochromatin.</title>
        <authorList>
            <person name="Hoskins R.A."/>
            <person name="Carlson J.W."/>
            <person name="Kennedy C."/>
            <person name="Acevedo D."/>
            <person name="Evans-Holm M."/>
            <person name="Frise E."/>
            <person name="Wan K.H."/>
            <person name="Park S."/>
            <person name="Mendez-Lago M."/>
            <person name="Rossi F."/>
            <person name="Villasante A."/>
            <person name="Dimitri P."/>
            <person name="Karpen G.H."/>
            <person name="Celniker S.E."/>
        </authorList>
    </citation>
    <scope>NUCLEOTIDE SEQUENCE [LARGE SCALE GENOMIC DNA]</scope>
    <source>
        <strain evidence="4">Berkeley</strain>
    </source>
</reference>
<feature type="transmembrane region" description="Helical" evidence="1">
    <location>
        <begin position="48"/>
        <end position="71"/>
    </location>
</feature>
<dbReference type="SMR" id="A0A0B4JCU6"/>
<dbReference type="PaxDb" id="7227-FBpp0292035"/>
<dbReference type="OrthoDB" id="7839199at2759"/>
<reference evidence="2 4" key="10">
    <citation type="journal article" date="2015" name="G3 (Bethesda)">
        <title>Gene Model Annotations for Drosophila melanogaster: The Rule-Benders.</title>
        <authorList>
            <consortium name="FlyBase Consortium"/>
            <person name="Crosby M.A."/>
            <person name="Gramates L.S."/>
            <person name="Dos Santos G."/>
            <person name="Matthews B.B."/>
            <person name="St Pierre S.E."/>
            <person name="Zhou P."/>
            <person name="Schroeder A.J."/>
            <person name="Falls K."/>
            <person name="Emmert D.B."/>
            <person name="Russo S.M."/>
            <person name="Gelbart W.M."/>
            <person name="null"/>
        </authorList>
    </citation>
    <scope>NUCLEOTIDE SEQUENCE [LARGE SCALE GENOMIC DNA]</scope>
    <source>
        <strain evidence="4">Berkeley</strain>
    </source>
</reference>
<evidence type="ECO:0000256" key="1">
    <source>
        <dbReference type="SAM" id="Phobius"/>
    </source>
</evidence>
<dbReference type="AlphaFoldDB" id="A0A0B4JCU6"/>
<keyword evidence="1" id="KW-0472">Membrane</keyword>
<dbReference type="RefSeq" id="NP_001188967.1">
    <property type="nucleotide sequence ID" value="NM_001202038.2"/>
</dbReference>
<protein>
    <submittedName>
        <fullName evidence="2">Uncharacterized protein</fullName>
    </submittedName>
</protein>
<dbReference type="KEGG" id="dme:Dmel_CG42697"/>
<keyword evidence="1" id="KW-1133">Transmembrane helix</keyword>
<dbReference type="ExpressionAtlas" id="A0A0B4JCU6">
    <property type="expression patterns" value="baseline and differential"/>
</dbReference>
<evidence type="ECO:0000313" key="4">
    <source>
        <dbReference type="Proteomes" id="UP000000803"/>
    </source>
</evidence>
<reference evidence="2 4" key="4">
    <citation type="journal article" date="2002" name="Genome Biol.">
        <title>The transposable elements of the Drosophila melanogaster euchromatin: a genomics perspective.</title>
        <authorList>
            <person name="Kaminker J.S."/>
            <person name="Bergman C.M."/>
            <person name="Kronmiller B."/>
            <person name="Carlson J."/>
            <person name="Svirskas R."/>
            <person name="Patel S."/>
            <person name="Frise E."/>
            <person name="Wheeler D.A."/>
            <person name="Lewis S.E."/>
            <person name="Rubin G.M."/>
            <person name="Ashburner M."/>
            <person name="Celniker S.E."/>
        </authorList>
    </citation>
    <scope>NUCLEOTIDE SEQUENCE [LARGE SCALE GENOMIC DNA]</scope>
    <source>
        <strain evidence="4">Berkeley</strain>
    </source>
</reference>
<reference evidence="2 4" key="3">
    <citation type="journal article" date="2002" name="Genome Biol.">
        <title>Annotation of the Drosophila melanogaster euchromatic genome: a systematic review.</title>
        <authorList>
            <person name="Misra S."/>
            <person name="Crosby M.A."/>
            <person name="Mungall C.J."/>
            <person name="Matthews B.B."/>
            <person name="Campbell K.S."/>
            <person name="Hradecky P."/>
            <person name="Huang Y."/>
            <person name="Kaminker J.S."/>
            <person name="Millburn G.H."/>
            <person name="Prochnik S.E."/>
            <person name="Smith C.D."/>
            <person name="Tupy J.L."/>
            <person name="Whitfied E.J."/>
            <person name="Bayraktaroglu L."/>
            <person name="Berman B.P."/>
            <person name="Bettencourt B.R."/>
            <person name="Celniker S.E."/>
            <person name="de Grey A.D."/>
            <person name="Drysdale R.A."/>
            <person name="Harris N.L."/>
            <person name="Richter J."/>
            <person name="Russo S."/>
            <person name="Schroeder A.J."/>
            <person name="Shu S.Q."/>
            <person name="Stapleton M."/>
            <person name="Yamada C."/>
            <person name="Ashburner M."/>
            <person name="Gelbart W.M."/>
            <person name="Rubin G.M."/>
            <person name="Lewis S.E."/>
        </authorList>
    </citation>
    <scope>GENOME REANNOTATION</scope>
    <source>
        <strain evidence="4">Berkeley</strain>
    </source>
</reference>
<proteinExistence type="predicted"/>
<reference evidence="2 4" key="7">
    <citation type="journal article" date="2007" name="Science">
        <title>The Release 5.1 annotation of Drosophila melanogaster heterochromatin.</title>
        <authorList>
            <person name="Smith C.D."/>
            <person name="Shu S."/>
            <person name="Mungall C.J."/>
            <person name="Karpen G.H."/>
        </authorList>
    </citation>
    <scope>NUCLEOTIDE SEQUENCE [LARGE SCALE GENOMIC DNA]</scope>
    <source>
        <strain evidence="4">Berkeley</strain>
    </source>
</reference>
<dbReference type="AGR" id="FB:FBgn0261587"/>
<dbReference type="OMA" id="RSCTHDC"/>
<dbReference type="BioGRID-ORCS" id="10178822">
    <property type="hits" value="0 hits in 1 CRISPR screen"/>
</dbReference>
<reference evidence="2 4" key="6">
    <citation type="journal article" date="2005" name="PLoS Comput. Biol.">
        <title>Combined evidence annotation of transposable elements in genome sequences.</title>
        <authorList>
            <person name="Quesneville H."/>
            <person name="Bergman C.M."/>
            <person name="Andrieu O."/>
            <person name="Autard D."/>
            <person name="Nouaud D."/>
            <person name="Ashburner M."/>
            <person name="Anxolabehere D."/>
        </authorList>
    </citation>
    <scope>NUCLEOTIDE SEQUENCE [LARGE SCALE GENOMIC DNA]</scope>
    <source>
        <strain evidence="4">Berkeley</strain>
    </source>
</reference>
<gene>
    <name evidence="2" type="primary">Dmel\CG42697</name>
    <name evidence="2 3" type="ORF">CG42697</name>
    <name evidence="2" type="ORF">Dmel_CG42697</name>
</gene>
<keyword evidence="1" id="KW-0812">Transmembrane</keyword>
<feature type="transmembrane region" description="Helical" evidence="1">
    <location>
        <begin position="108"/>
        <end position="130"/>
    </location>
</feature>
<organism evidence="2 4">
    <name type="scientific">Drosophila melanogaster</name>
    <name type="common">Fruit fly</name>
    <dbReference type="NCBI Taxonomy" id="7227"/>
    <lineage>
        <taxon>Eukaryota</taxon>
        <taxon>Metazoa</taxon>
        <taxon>Ecdysozoa</taxon>
        <taxon>Arthropoda</taxon>
        <taxon>Hexapoda</taxon>
        <taxon>Insecta</taxon>
        <taxon>Pterygota</taxon>
        <taxon>Neoptera</taxon>
        <taxon>Endopterygota</taxon>
        <taxon>Diptera</taxon>
        <taxon>Brachycera</taxon>
        <taxon>Muscomorpha</taxon>
        <taxon>Ephydroidea</taxon>
        <taxon>Drosophilidae</taxon>
        <taxon>Drosophila</taxon>
        <taxon>Sophophora</taxon>
    </lineage>
</organism>
<dbReference type="InParanoid" id="A0A0B4JCU6"/>
<accession>A0A0B4JCU6</accession>
<feature type="transmembrane region" description="Helical" evidence="1">
    <location>
        <begin position="77"/>
        <end position="101"/>
    </location>
</feature>
<name>A0A0B4JCU6_DROME</name>
<keyword evidence="4" id="KW-1185">Reference proteome</keyword>
<dbReference type="VEuPathDB" id="VectorBase:FBgn0261587"/>
<feature type="transmembrane region" description="Helical" evidence="1">
    <location>
        <begin position="12"/>
        <end position="36"/>
    </location>
</feature>
<reference evidence="2 4" key="9">
    <citation type="journal article" date="2015" name="G3 (Bethesda)">
        <title>Gene Model Annotations for Drosophila melanogaster: Impact of High-Throughput Data.</title>
        <authorList>
            <consortium name="FlyBase Consortium"/>
            <person name="Matthews B.B."/>
            <person name="Dos Santos G."/>
            <person name="Crosby M.A."/>
            <person name="Emmert D.B."/>
            <person name="St Pierre S.E."/>
            <person name="Gramates L.S."/>
            <person name="Zhou P."/>
            <person name="Schroeder A.J."/>
            <person name="Falls K."/>
            <person name="Strelets V."/>
            <person name="Russo S.M."/>
            <person name="Gelbart W.M."/>
            <person name="null"/>
        </authorList>
    </citation>
    <scope>NUCLEOTIDE SEQUENCE [LARGE SCALE GENOMIC DNA]</scope>
    <source>
        <strain evidence="4">Berkeley</strain>
    </source>
</reference>
<evidence type="ECO:0000313" key="2">
    <source>
        <dbReference type="EMBL" id="ADV37213.1"/>
    </source>
</evidence>
<dbReference type="GeneID" id="10178822"/>